<dbReference type="SMART" id="SM00822">
    <property type="entry name" value="PKS_KR"/>
    <property type="match status" value="1"/>
</dbReference>
<evidence type="ECO:0000256" key="3">
    <source>
        <dbReference type="RuleBase" id="RU000363"/>
    </source>
</evidence>
<dbReference type="AlphaFoldDB" id="A0A485K886"/>
<evidence type="ECO:0000256" key="1">
    <source>
        <dbReference type="ARBA" id="ARBA00022857"/>
    </source>
</evidence>
<dbReference type="InterPro" id="IPR002347">
    <property type="entry name" value="SDR_fam"/>
</dbReference>
<feature type="transmembrane region" description="Helical" evidence="4">
    <location>
        <begin position="30"/>
        <end position="48"/>
    </location>
</feature>
<evidence type="ECO:0000256" key="2">
    <source>
        <dbReference type="ARBA" id="ARBA00023002"/>
    </source>
</evidence>
<keyword evidence="2" id="KW-0560">Oxidoreductase</keyword>
<dbReference type="PRINTS" id="PR00080">
    <property type="entry name" value="SDRFAMILY"/>
</dbReference>
<protein>
    <submittedName>
        <fullName evidence="8">Aste57867_2736 protein</fullName>
    </submittedName>
</protein>
<keyword evidence="9" id="KW-1185">Reference proteome</keyword>
<organism evidence="8 9">
    <name type="scientific">Aphanomyces stellatus</name>
    <dbReference type="NCBI Taxonomy" id="120398"/>
    <lineage>
        <taxon>Eukaryota</taxon>
        <taxon>Sar</taxon>
        <taxon>Stramenopiles</taxon>
        <taxon>Oomycota</taxon>
        <taxon>Saprolegniomycetes</taxon>
        <taxon>Saprolegniales</taxon>
        <taxon>Verrucalvaceae</taxon>
        <taxon>Aphanomyces</taxon>
    </lineage>
</organism>
<evidence type="ECO:0000313" key="7">
    <source>
        <dbReference type="EMBL" id="KAF0716633.1"/>
    </source>
</evidence>
<evidence type="ECO:0000313" key="9">
    <source>
        <dbReference type="Proteomes" id="UP000332933"/>
    </source>
</evidence>
<evidence type="ECO:0000256" key="5">
    <source>
        <dbReference type="SAM" id="SignalP"/>
    </source>
</evidence>
<feature type="domain" description="Ketoreductase" evidence="6">
    <location>
        <begin position="65"/>
        <end position="249"/>
    </location>
</feature>
<dbReference type="EMBL" id="CAADRA010000379">
    <property type="protein sequence ID" value="VFT79928.1"/>
    <property type="molecule type" value="Genomic_DNA"/>
</dbReference>
<feature type="chain" id="PRO_5036115943" evidence="5">
    <location>
        <begin position="25"/>
        <end position="328"/>
    </location>
</feature>
<keyword evidence="1" id="KW-0521">NADP</keyword>
<dbReference type="Pfam" id="PF00106">
    <property type="entry name" value="adh_short"/>
    <property type="match status" value="1"/>
</dbReference>
<keyword evidence="4" id="KW-0812">Transmembrane</keyword>
<dbReference type="Gene3D" id="3.40.50.720">
    <property type="entry name" value="NAD(P)-binding Rossmann-like Domain"/>
    <property type="match status" value="1"/>
</dbReference>
<reference evidence="7" key="2">
    <citation type="submission" date="2019-06" db="EMBL/GenBank/DDBJ databases">
        <title>Genomics analysis of Aphanomyces spp. identifies a new class of oomycete effector associated with host adaptation.</title>
        <authorList>
            <person name="Gaulin E."/>
        </authorList>
    </citation>
    <scope>NUCLEOTIDE SEQUENCE</scope>
    <source>
        <strain evidence="7">CBS 578.67</strain>
    </source>
</reference>
<dbReference type="GO" id="GO:0030497">
    <property type="term" value="P:fatty acid elongation"/>
    <property type="evidence" value="ECO:0007669"/>
    <property type="project" value="TreeGrafter"/>
</dbReference>
<dbReference type="GO" id="GO:0005783">
    <property type="term" value="C:endoplasmic reticulum"/>
    <property type="evidence" value="ECO:0007669"/>
    <property type="project" value="TreeGrafter"/>
</dbReference>
<accession>A0A485K886</accession>
<dbReference type="PANTHER" id="PTHR43086">
    <property type="entry name" value="VERY-LONG-CHAIN 3-OXOOACYL-COA REDUCTASE"/>
    <property type="match status" value="1"/>
</dbReference>
<evidence type="ECO:0000313" key="8">
    <source>
        <dbReference type="EMBL" id="VFT79928.1"/>
    </source>
</evidence>
<feature type="signal peptide" evidence="5">
    <location>
        <begin position="1"/>
        <end position="24"/>
    </location>
</feature>
<gene>
    <name evidence="8" type="primary">Aste57867_2736</name>
    <name evidence="7" type="ORF">As57867_002729</name>
    <name evidence="8" type="ORF">ASTE57867_2736</name>
</gene>
<evidence type="ECO:0000256" key="4">
    <source>
        <dbReference type="SAM" id="Phobius"/>
    </source>
</evidence>
<proteinExistence type="inferred from homology"/>
<comment type="similarity">
    <text evidence="3">Belongs to the short-chain dehydrogenases/reductases (SDR) family.</text>
</comment>
<dbReference type="InterPro" id="IPR057326">
    <property type="entry name" value="KR_dom"/>
</dbReference>
<dbReference type="Proteomes" id="UP000332933">
    <property type="component" value="Unassembled WGS sequence"/>
</dbReference>
<keyword evidence="4" id="KW-0472">Membrane</keyword>
<reference evidence="8 9" key="1">
    <citation type="submission" date="2019-03" db="EMBL/GenBank/DDBJ databases">
        <authorList>
            <person name="Gaulin E."/>
            <person name="Dumas B."/>
        </authorList>
    </citation>
    <scope>NUCLEOTIDE SEQUENCE [LARGE SCALE GENOMIC DNA]</scope>
    <source>
        <strain evidence="8">CBS 568.67</strain>
    </source>
</reference>
<dbReference type="PANTHER" id="PTHR43086:SF2">
    <property type="entry name" value="HYDROXYSTEROID DEHYDROGENASE-LIKE PROTEIN 1"/>
    <property type="match status" value="1"/>
</dbReference>
<dbReference type="InterPro" id="IPR036291">
    <property type="entry name" value="NAD(P)-bd_dom_sf"/>
</dbReference>
<evidence type="ECO:0000259" key="6">
    <source>
        <dbReference type="SMART" id="SM00822"/>
    </source>
</evidence>
<dbReference type="GO" id="GO:0016491">
    <property type="term" value="F:oxidoreductase activity"/>
    <property type="evidence" value="ECO:0007669"/>
    <property type="project" value="UniProtKB-KW"/>
</dbReference>
<keyword evidence="4" id="KW-1133">Transmembrane helix</keyword>
<dbReference type="OrthoDB" id="5307821at2759"/>
<name>A0A485K886_9STRA</name>
<keyword evidence="5" id="KW-0732">Signal</keyword>
<dbReference type="PRINTS" id="PR00081">
    <property type="entry name" value="GDHRDH"/>
</dbReference>
<dbReference type="SUPFAM" id="SSF51735">
    <property type="entry name" value="NAD(P)-binding Rossmann-fold domains"/>
    <property type="match status" value="1"/>
</dbReference>
<sequence>MRSQVGLYLVGSLALALSLSRVSAATLSTAVFSAVFVLFVLCVLDEFLHRFHMHDLRDVEPRPGGVAVVTGASSGLGREIAYVLAEKRFHLVLVGRSKDTLTRMATELHDVWDIDVHVCVADLSLAAGPVQVMEFVTSNALQVDILVNCAGAMQRGPFASHVLPDVTSMMQLNTTSAVALCHLVLPGMLERTCGRILNIASIAAASPMPLAATYAASKAFLVRFTQALNYECRHKVGVTAFCPGPMRTPFFDAGHPAPLLLNLPLASDPKDVATRAVAAMLAGTETAFDSWTSMVCYHGGVVFGEFRLAALFSAVCWSAPADAAAAIL</sequence>
<dbReference type="EMBL" id="VJMH01000379">
    <property type="protein sequence ID" value="KAF0716633.1"/>
    <property type="molecule type" value="Genomic_DNA"/>
</dbReference>